<keyword evidence="2" id="KW-0808">Transferase</keyword>
<feature type="domain" description="Aminoglycoside phosphotransferase" evidence="1">
    <location>
        <begin position="115"/>
        <end position="386"/>
    </location>
</feature>
<evidence type="ECO:0000313" key="2">
    <source>
        <dbReference type="EMBL" id="KAF2281565.1"/>
    </source>
</evidence>
<keyword evidence="2" id="KW-0418">Kinase</keyword>
<protein>
    <submittedName>
        <fullName evidence="2">Kinase-like protein</fullName>
    </submittedName>
</protein>
<dbReference type="Gene3D" id="3.90.1200.10">
    <property type="match status" value="1"/>
</dbReference>
<proteinExistence type="predicted"/>
<dbReference type="GO" id="GO:0005739">
    <property type="term" value="C:mitochondrion"/>
    <property type="evidence" value="ECO:0007669"/>
    <property type="project" value="TreeGrafter"/>
</dbReference>
<evidence type="ECO:0000313" key="3">
    <source>
        <dbReference type="Proteomes" id="UP000800097"/>
    </source>
</evidence>
<dbReference type="InterPro" id="IPR011009">
    <property type="entry name" value="Kinase-like_dom_sf"/>
</dbReference>
<evidence type="ECO:0000259" key="1">
    <source>
        <dbReference type="Pfam" id="PF01636"/>
    </source>
</evidence>
<keyword evidence="3" id="KW-1185">Reference proteome</keyword>
<name>A0A6A6JZC9_WESOR</name>
<reference evidence="2" key="1">
    <citation type="journal article" date="2020" name="Stud. Mycol.">
        <title>101 Dothideomycetes genomes: a test case for predicting lifestyles and emergence of pathogens.</title>
        <authorList>
            <person name="Haridas S."/>
            <person name="Albert R."/>
            <person name="Binder M."/>
            <person name="Bloem J."/>
            <person name="Labutti K."/>
            <person name="Salamov A."/>
            <person name="Andreopoulos B."/>
            <person name="Baker S."/>
            <person name="Barry K."/>
            <person name="Bills G."/>
            <person name="Bluhm B."/>
            <person name="Cannon C."/>
            <person name="Castanera R."/>
            <person name="Culley D."/>
            <person name="Daum C."/>
            <person name="Ezra D."/>
            <person name="Gonzalez J."/>
            <person name="Henrissat B."/>
            <person name="Kuo A."/>
            <person name="Liang C."/>
            <person name="Lipzen A."/>
            <person name="Lutzoni F."/>
            <person name="Magnuson J."/>
            <person name="Mondo S."/>
            <person name="Nolan M."/>
            <person name="Ohm R."/>
            <person name="Pangilinan J."/>
            <person name="Park H.-J."/>
            <person name="Ramirez L."/>
            <person name="Alfaro M."/>
            <person name="Sun H."/>
            <person name="Tritt A."/>
            <person name="Yoshinaga Y."/>
            <person name="Zwiers L.-H."/>
            <person name="Turgeon B."/>
            <person name="Goodwin S."/>
            <person name="Spatafora J."/>
            <person name="Crous P."/>
            <person name="Grigoriev I."/>
        </authorList>
    </citation>
    <scope>NUCLEOTIDE SEQUENCE</scope>
    <source>
        <strain evidence="2">CBS 379.55</strain>
    </source>
</reference>
<organism evidence="2 3">
    <name type="scientific">Westerdykella ornata</name>
    <dbReference type="NCBI Taxonomy" id="318751"/>
    <lineage>
        <taxon>Eukaryota</taxon>
        <taxon>Fungi</taxon>
        <taxon>Dikarya</taxon>
        <taxon>Ascomycota</taxon>
        <taxon>Pezizomycotina</taxon>
        <taxon>Dothideomycetes</taxon>
        <taxon>Pleosporomycetidae</taxon>
        <taxon>Pleosporales</taxon>
        <taxon>Sporormiaceae</taxon>
        <taxon>Westerdykella</taxon>
    </lineage>
</organism>
<dbReference type="EMBL" id="ML986484">
    <property type="protein sequence ID" value="KAF2281565.1"/>
    <property type="molecule type" value="Genomic_DNA"/>
</dbReference>
<dbReference type="Gene3D" id="3.30.200.20">
    <property type="entry name" value="Phosphorylase Kinase, domain 1"/>
    <property type="match status" value="1"/>
</dbReference>
<dbReference type="InterPro" id="IPR051035">
    <property type="entry name" value="Mito_inheritance_9"/>
</dbReference>
<dbReference type="SUPFAM" id="SSF56112">
    <property type="entry name" value="Protein kinase-like (PK-like)"/>
    <property type="match status" value="1"/>
</dbReference>
<dbReference type="GO" id="GO:0016301">
    <property type="term" value="F:kinase activity"/>
    <property type="evidence" value="ECO:0007669"/>
    <property type="project" value="UniProtKB-KW"/>
</dbReference>
<accession>A0A6A6JZC9</accession>
<sequence>MRFADTRELIMLSRLRLRSNVFRRPSYNIIPRWLRGRSSHSASTSEISSRQGLMSSSTVKTFENVSEDDLFTYKAQRWLWNEAEQLQRRYLKCEMTALIEALQNAAGPGATCKELTKFSEGNFNKAFLATMDDGRQLVARLPNPNAGRSHYTTASEVATMDYVRDRLDIPVPKVLTYNTSEGTNGVGAEYLIMEKCPGIELSHVWDSLSGKERVDIVKQLVAFTSRLYTARFPCYGSLYYSRDIPRGSGIELDDTFSVGPTTSRSWFDDRRGEVDIDRGPWKTAEDVMKALIKREMACLETFPEFPRDRQQGIFNGPGGFHPSKALKLSVLNDCSRVLPYIMPKEDAFTATVLWHNDLHSDNIFVNADRPTEITGIIDWQGVHLHPAFLHVHYPSLVEYDGPVLPPLSSPQLPPNIKEMEPVEKEQAKALFLAQPFYSLYQINIKRQTPELLLFDDGEVYVQSLLAQLTEPDTWSKVGGSVSCPLAYTDEERSRQNEELAKWQRDVERKARVIEDVGAYTGWDGAVAHDEYDVVAERLQKAKEKFLDAEAGSPEERAQWIKAWPFQDR</sequence>
<dbReference type="PANTHER" id="PTHR36091:SF2">
    <property type="entry name" value="AMINOGLYCOSIDE PHOSPHOTRANSFERASE DOMAIN-CONTAINING PROTEIN"/>
    <property type="match status" value="1"/>
</dbReference>
<dbReference type="GeneID" id="54555444"/>
<dbReference type="RefSeq" id="XP_033659102.1">
    <property type="nucleotide sequence ID" value="XM_033802269.1"/>
</dbReference>
<gene>
    <name evidence="2" type="ORF">EI97DRAFT_491423</name>
</gene>
<dbReference type="Proteomes" id="UP000800097">
    <property type="component" value="Unassembled WGS sequence"/>
</dbReference>
<dbReference type="PANTHER" id="PTHR36091">
    <property type="entry name" value="ALTERED INHERITANCE OF MITOCHONDRIA PROTEIN 9, MITOCHONDRIAL"/>
    <property type="match status" value="1"/>
</dbReference>
<dbReference type="AlphaFoldDB" id="A0A6A6JZC9"/>
<dbReference type="OrthoDB" id="2906425at2759"/>
<dbReference type="Pfam" id="PF01636">
    <property type="entry name" value="APH"/>
    <property type="match status" value="1"/>
</dbReference>
<dbReference type="InterPro" id="IPR002575">
    <property type="entry name" value="Aminoglycoside_PTrfase"/>
</dbReference>